<feature type="compositionally biased region" description="Basic and acidic residues" evidence="1">
    <location>
        <begin position="29"/>
        <end position="43"/>
    </location>
</feature>
<dbReference type="Proteomes" id="UP001058974">
    <property type="component" value="Chromosome 5"/>
</dbReference>
<dbReference type="EMBL" id="JAMSHJ010000005">
    <property type="protein sequence ID" value="KAI5410894.1"/>
    <property type="molecule type" value="Genomic_DNA"/>
</dbReference>
<gene>
    <name evidence="2" type="ORF">KIW84_056147</name>
</gene>
<feature type="compositionally biased region" description="Low complexity" evidence="1">
    <location>
        <begin position="49"/>
        <end position="69"/>
    </location>
</feature>
<evidence type="ECO:0000313" key="3">
    <source>
        <dbReference type="Proteomes" id="UP001058974"/>
    </source>
</evidence>
<feature type="region of interest" description="Disordered" evidence="1">
    <location>
        <begin position="1"/>
        <end position="82"/>
    </location>
</feature>
<feature type="compositionally biased region" description="Basic residues" evidence="1">
    <location>
        <begin position="18"/>
        <end position="28"/>
    </location>
</feature>
<evidence type="ECO:0000256" key="1">
    <source>
        <dbReference type="SAM" id="MobiDB-lite"/>
    </source>
</evidence>
<sequence>MWPKVDMEEMLPSSYKKGPGRLKKLRRRKPDEEPIKRKPEKTTTRQGPTHTATQEQTQPTEAETATQKQPQPNETQIDVDPEFEMLAANLAATFKATQTQSNLVVNGLVASAPSHSAPVTST</sequence>
<dbReference type="Gramene" id="Psat05G0614700-T1">
    <property type="protein sequence ID" value="KAI5410894.1"/>
    <property type="gene ID" value="KIW84_056147"/>
</dbReference>
<name>A0A9D4WXD8_PEA</name>
<keyword evidence="3" id="KW-1185">Reference proteome</keyword>
<dbReference type="AlphaFoldDB" id="A0A9D4WXD8"/>
<protein>
    <submittedName>
        <fullName evidence="2">Uncharacterized protein</fullName>
    </submittedName>
</protein>
<reference evidence="2 3" key="1">
    <citation type="journal article" date="2022" name="Nat. Genet.">
        <title>Improved pea reference genome and pan-genome highlight genomic features and evolutionary characteristics.</title>
        <authorList>
            <person name="Yang T."/>
            <person name="Liu R."/>
            <person name="Luo Y."/>
            <person name="Hu S."/>
            <person name="Wang D."/>
            <person name="Wang C."/>
            <person name="Pandey M.K."/>
            <person name="Ge S."/>
            <person name="Xu Q."/>
            <person name="Li N."/>
            <person name="Li G."/>
            <person name="Huang Y."/>
            <person name="Saxena R.K."/>
            <person name="Ji Y."/>
            <person name="Li M."/>
            <person name="Yan X."/>
            <person name="He Y."/>
            <person name="Liu Y."/>
            <person name="Wang X."/>
            <person name="Xiang C."/>
            <person name="Varshney R.K."/>
            <person name="Ding H."/>
            <person name="Gao S."/>
            <person name="Zong X."/>
        </authorList>
    </citation>
    <scope>NUCLEOTIDE SEQUENCE [LARGE SCALE GENOMIC DNA]</scope>
    <source>
        <strain evidence="2 3">cv. Zhongwan 6</strain>
    </source>
</reference>
<organism evidence="2 3">
    <name type="scientific">Pisum sativum</name>
    <name type="common">Garden pea</name>
    <name type="synonym">Lathyrus oleraceus</name>
    <dbReference type="NCBI Taxonomy" id="3888"/>
    <lineage>
        <taxon>Eukaryota</taxon>
        <taxon>Viridiplantae</taxon>
        <taxon>Streptophyta</taxon>
        <taxon>Embryophyta</taxon>
        <taxon>Tracheophyta</taxon>
        <taxon>Spermatophyta</taxon>
        <taxon>Magnoliopsida</taxon>
        <taxon>eudicotyledons</taxon>
        <taxon>Gunneridae</taxon>
        <taxon>Pentapetalae</taxon>
        <taxon>rosids</taxon>
        <taxon>fabids</taxon>
        <taxon>Fabales</taxon>
        <taxon>Fabaceae</taxon>
        <taxon>Papilionoideae</taxon>
        <taxon>50 kb inversion clade</taxon>
        <taxon>NPAAA clade</taxon>
        <taxon>Hologalegina</taxon>
        <taxon>IRL clade</taxon>
        <taxon>Fabeae</taxon>
        <taxon>Lathyrus</taxon>
    </lineage>
</organism>
<comment type="caution">
    <text evidence="2">The sequence shown here is derived from an EMBL/GenBank/DDBJ whole genome shotgun (WGS) entry which is preliminary data.</text>
</comment>
<proteinExistence type="predicted"/>
<evidence type="ECO:0000313" key="2">
    <source>
        <dbReference type="EMBL" id="KAI5410894.1"/>
    </source>
</evidence>
<accession>A0A9D4WXD8</accession>